<keyword evidence="11" id="KW-1185">Reference proteome</keyword>
<keyword evidence="7" id="KW-0175">Coiled coil</keyword>
<dbReference type="InterPro" id="IPR045055">
    <property type="entry name" value="DNA2/NAM7-like"/>
</dbReference>
<feature type="compositionally biased region" description="Pro residues" evidence="8">
    <location>
        <begin position="1609"/>
        <end position="1629"/>
    </location>
</feature>
<evidence type="ECO:0000259" key="9">
    <source>
        <dbReference type="PROSITE" id="PS51198"/>
    </source>
</evidence>
<dbReference type="VEuPathDB" id="FungiDB:Malapachy_2165"/>
<evidence type="ECO:0000256" key="5">
    <source>
        <dbReference type="ARBA" id="ARBA00022840"/>
    </source>
</evidence>
<feature type="compositionally biased region" description="Polar residues" evidence="8">
    <location>
        <begin position="1697"/>
        <end position="1707"/>
    </location>
</feature>
<sequence>MRWLEARHVCGPGNDADPVDTLIDSVESALAPDTLEHAQAHTLLQALRTATQVGQKGPSTDVSEVSIRGALQHLRETQGHDEMAWTRVAKAWPSPLLLQPDVATLVMDSLQRPTTPIALVLQVFLLFLCHEKASSLWSRTQCMPVLVLTNLLEHPHLDKIPLSRRFLFYTKYLDAVQGYSQPLYDETLKTLMHYVFEKRQQPHESAEQRQEHALLGALLLEVRLKQVLRTLWEATHIAGAVRMDESLALVLDLYASRLLHAGLAMVCDAVRVANACLLVSSVTHHTSQLRKRFQAQASVDTNEQLFMQVRADFEGLGPPTISPRVWNDVALALGSEEAHGVPRVVCAYVLRALSVIAPFHPPPVVEAHQPRSLVETETPTYRDMCGTMTSTVMHIRQAMAVMTDTYVAAMPRVHDTLAKCVASCTEAVTLLSASASPEMASATETLLHTLGDLSYTRFETLHMLWMEHREAALQGAQRYIALFLLVTRSISWALPLTRSSIPLLDDLLHVLCDRNMGLLLPYMPWGYGSPKPVLALWTGMSECMAAMFEQIPHWSRTADRQEMLQWIAQVPRLASFMVQSATLASNSNELQTYRANVLTSLSLPLDSAINWLRLNHEELLQQLSDYIRRTVKLFSTEDCTLPDHVRDHALQFLEQQLSVTRAEERKTLLSTAQMELLLDEFLVLPRRAPRATPKPVLTQQTLPFAPSSATASAPRARATPAGSTSAFQAATHTPALRTTARPAPTSSSARAPKSTGKLAQLRNEFQLTRVAARKPHAPVRTLEPDELPRAPLATSRVTGAVTSVPPRRAPVDSDTTDSSSDEDGGLHSLVSPRQAKPTTTQPRRRVRMMDDPAILAAMHKAEDEKRQRRLRTPPAWAPLHRCLLSWDVRGQDALPPTRLDGTPFPVTHKTEGMQQVSDYTERFDSLLTLEAWAQFQQEREMLASQLRVALTYVRHKRVDDFVHVEYTSAASVPMGYYLSEMELICLVLPTRAVTLTGIVMSATTTSARSQPATLEVEIRVLASKIAPVMPYLHDDQWQVHRFMSLTTLRREYAALKSMPDLGVVQDVLHAHVARPALVSADEVARAAKSYDLNEPQARAVVSVMRTDGFSLVQGPPGTGKTKTIRALVAAFLGKHGTSAQPAPRARMLLCAPSNAAIDELVARLKEGVLVHGKRVFPNLVRLGREDAVHPSVRDVTLESMLNNPTRDTESLEAKKRWQDADAQWKATKAKLRTASSPDEARQLQAAINELADRCFELQEQVQSLASRQRLGQAGAGMQRSVARMSILDKTEIVCTTLTGAGHEMLYRYTYDTVVIDEAAQAVELSTLIPLRYECQRCILVGDPKQLPPTILSQEAEQRGYAKSLFVRMFEKAPAHVHLLSIQYRMHPDISLFPSTAFYNKQLTDGPTMAAKTRMPWHDTYLFGPFRFFHTDAREEGSAGHSYLNRTEARTILEAYAALRHVAGHSLAGQVAFISMYKAQVQCLRSMFVEQYGRDEAENADFSSVDGFQGQEKDIVFLSCVRNNAQGMIGFLSDYRRLNVALTRARSNMLVFGNTAMLSRDTVWRTMIKEAEQRGFVIRTTASTFANPRRGACVPTPALAVPTSSHAPVKAPPAKAPPVKPPPTKPPPAKTPAVVAPKEIPPANTVPAKRKGDTTAPLRAPPRVVPSTSLLAPPRKPAKWAKIVEKNKQKPVEPPTISAASKRTSSEGPSWLRSARPPSVPRRPS</sequence>
<dbReference type="CDD" id="cd18808">
    <property type="entry name" value="SF1_C_Upf1"/>
    <property type="match status" value="1"/>
</dbReference>
<dbReference type="Pfam" id="PF12726">
    <property type="entry name" value="SEN1_N"/>
    <property type="match status" value="1"/>
</dbReference>
<feature type="domain" description="UvrD-like helicase ATP-binding" evidence="9">
    <location>
        <begin position="1093"/>
        <end position="1386"/>
    </location>
</feature>
<comment type="similarity">
    <text evidence="1">Belongs to the DNA2/NAM7 helicase family.</text>
</comment>
<dbReference type="PANTHER" id="PTHR10887:SF495">
    <property type="entry name" value="HELICASE SENATAXIN ISOFORM X1-RELATED"/>
    <property type="match status" value="1"/>
</dbReference>
<dbReference type="GeneID" id="28728532"/>
<comment type="caution">
    <text evidence="10">The sequence shown here is derived from an EMBL/GenBank/DDBJ whole genome shotgun (WGS) entry which is preliminary data.</text>
</comment>
<dbReference type="GO" id="GO:0005524">
    <property type="term" value="F:ATP binding"/>
    <property type="evidence" value="ECO:0007669"/>
    <property type="project" value="UniProtKB-UniRule"/>
</dbReference>
<feature type="region of interest" description="Disordered" evidence="8">
    <location>
        <begin position="771"/>
        <end position="845"/>
    </location>
</feature>
<evidence type="ECO:0000256" key="6">
    <source>
        <dbReference type="PROSITE-ProRule" id="PRU00560"/>
    </source>
</evidence>
<evidence type="ECO:0000256" key="4">
    <source>
        <dbReference type="ARBA" id="ARBA00022806"/>
    </source>
</evidence>
<accession>A0A0M8MS48</accession>
<evidence type="ECO:0000256" key="1">
    <source>
        <dbReference type="ARBA" id="ARBA00007913"/>
    </source>
</evidence>
<keyword evidence="3 6" id="KW-0378">Hydrolase</keyword>
<gene>
    <name evidence="10" type="ORF">Malapachy_2165</name>
</gene>
<name>A0A0M8MS48_9BASI</name>
<feature type="compositionally biased region" description="Basic and acidic residues" evidence="8">
    <location>
        <begin position="1681"/>
        <end position="1690"/>
    </location>
</feature>
<protein>
    <submittedName>
        <fullName evidence="10">Sen1 protein</fullName>
    </submittedName>
</protein>
<dbReference type="InterPro" id="IPR041679">
    <property type="entry name" value="DNA2/NAM7-like_C"/>
</dbReference>
<dbReference type="InterPro" id="IPR027417">
    <property type="entry name" value="P-loop_NTPase"/>
</dbReference>
<dbReference type="GO" id="GO:0016604">
    <property type="term" value="C:nuclear body"/>
    <property type="evidence" value="ECO:0007669"/>
    <property type="project" value="TreeGrafter"/>
</dbReference>
<dbReference type="PANTHER" id="PTHR10887">
    <property type="entry name" value="DNA2/NAM7 HELICASE FAMILY"/>
    <property type="match status" value="1"/>
</dbReference>
<evidence type="ECO:0000256" key="2">
    <source>
        <dbReference type="ARBA" id="ARBA00022741"/>
    </source>
</evidence>
<keyword evidence="2 6" id="KW-0547">Nucleotide-binding</keyword>
<feature type="region of interest" description="Disordered" evidence="8">
    <location>
        <begin position="1600"/>
        <end position="1724"/>
    </location>
</feature>
<dbReference type="GO" id="GO:0004386">
    <property type="term" value="F:helicase activity"/>
    <property type="evidence" value="ECO:0007669"/>
    <property type="project" value="UniProtKB-UniRule"/>
</dbReference>
<feature type="binding site" evidence="6">
    <location>
        <begin position="1114"/>
        <end position="1121"/>
    </location>
    <ligand>
        <name>ATP</name>
        <dbReference type="ChEBI" id="CHEBI:30616"/>
    </ligand>
</feature>
<feature type="region of interest" description="Disordered" evidence="8">
    <location>
        <begin position="692"/>
        <end position="759"/>
    </location>
</feature>
<proteinExistence type="inferred from homology"/>
<feature type="compositionally biased region" description="Polar residues" evidence="8">
    <location>
        <begin position="722"/>
        <end position="731"/>
    </location>
</feature>
<dbReference type="InterPro" id="IPR014016">
    <property type="entry name" value="UvrD-like_ATP-bd"/>
</dbReference>
<organism evidence="10 11">
    <name type="scientific">Malassezia pachydermatis</name>
    <dbReference type="NCBI Taxonomy" id="77020"/>
    <lineage>
        <taxon>Eukaryota</taxon>
        <taxon>Fungi</taxon>
        <taxon>Dikarya</taxon>
        <taxon>Basidiomycota</taxon>
        <taxon>Ustilaginomycotina</taxon>
        <taxon>Malasseziomycetes</taxon>
        <taxon>Malasseziales</taxon>
        <taxon>Malasseziaceae</taxon>
        <taxon>Malassezia</taxon>
    </lineage>
</organism>
<dbReference type="GO" id="GO:0006369">
    <property type="term" value="P:termination of RNA polymerase II transcription"/>
    <property type="evidence" value="ECO:0007669"/>
    <property type="project" value="TreeGrafter"/>
</dbReference>
<dbReference type="InterPro" id="IPR041677">
    <property type="entry name" value="DNA2/NAM7_AAA_11"/>
</dbReference>
<keyword evidence="5 6" id="KW-0067">ATP-binding</keyword>
<dbReference type="FunFam" id="3.40.50.300:FF:000326">
    <property type="entry name" value="P-loop containing nucleoside triphosphate hydrolase"/>
    <property type="match status" value="1"/>
</dbReference>
<dbReference type="Proteomes" id="UP000037751">
    <property type="component" value="Unassembled WGS sequence"/>
</dbReference>
<dbReference type="STRING" id="77020.A0A0M8MS48"/>
<dbReference type="Gene3D" id="3.40.50.300">
    <property type="entry name" value="P-loop containing nucleotide triphosphate hydrolases"/>
    <property type="match status" value="2"/>
</dbReference>
<feature type="compositionally biased region" description="Low complexity" evidence="8">
    <location>
        <begin position="737"/>
        <end position="752"/>
    </location>
</feature>
<dbReference type="Pfam" id="PF13087">
    <property type="entry name" value="AAA_12"/>
    <property type="match status" value="1"/>
</dbReference>
<reference evidence="10 11" key="1">
    <citation type="submission" date="2015-07" db="EMBL/GenBank/DDBJ databases">
        <title>Draft Genome Sequence of Malassezia furfur CBS1878 and Malassezia pachydermatis CBS1879.</title>
        <authorList>
            <person name="Triana S."/>
            <person name="Ohm R."/>
            <person name="Gonzalez A."/>
            <person name="DeCock H."/>
            <person name="Restrepo S."/>
            <person name="Celis A."/>
        </authorList>
    </citation>
    <scope>NUCLEOTIDE SEQUENCE [LARGE SCALE GENOMIC DNA]</scope>
    <source>
        <strain evidence="10 11">CBS 1879</strain>
    </source>
</reference>
<dbReference type="GO" id="GO:0001147">
    <property type="term" value="F:transcription termination site sequence-specific DNA binding"/>
    <property type="evidence" value="ECO:0007669"/>
    <property type="project" value="TreeGrafter"/>
</dbReference>
<dbReference type="CDD" id="cd18042">
    <property type="entry name" value="DEXXQc_SETX"/>
    <property type="match status" value="1"/>
</dbReference>
<dbReference type="Pfam" id="PF13086">
    <property type="entry name" value="AAA_11"/>
    <property type="match status" value="1"/>
</dbReference>
<evidence type="ECO:0000256" key="7">
    <source>
        <dbReference type="SAM" id="Coils"/>
    </source>
</evidence>
<evidence type="ECO:0000313" key="10">
    <source>
        <dbReference type="EMBL" id="KOS15667.1"/>
    </source>
</evidence>
<dbReference type="EMBL" id="LGAV01000002">
    <property type="protein sequence ID" value="KOS15667.1"/>
    <property type="molecule type" value="Genomic_DNA"/>
</dbReference>
<dbReference type="InterPro" id="IPR024481">
    <property type="entry name" value="Helicase_Sen1_N"/>
</dbReference>
<dbReference type="GO" id="GO:0005694">
    <property type="term" value="C:chromosome"/>
    <property type="evidence" value="ECO:0007669"/>
    <property type="project" value="UniProtKB-ARBA"/>
</dbReference>
<dbReference type="InterPro" id="IPR047187">
    <property type="entry name" value="SF1_C_Upf1"/>
</dbReference>
<feature type="coiled-coil region" evidence="7">
    <location>
        <begin position="1240"/>
        <end position="1267"/>
    </location>
</feature>
<dbReference type="OrthoDB" id="6513042at2759"/>
<dbReference type="GO" id="GO:0016787">
    <property type="term" value="F:hydrolase activity"/>
    <property type="evidence" value="ECO:0007669"/>
    <property type="project" value="UniProtKB-UniRule"/>
</dbReference>
<dbReference type="SUPFAM" id="SSF52540">
    <property type="entry name" value="P-loop containing nucleoside triphosphate hydrolases"/>
    <property type="match status" value="1"/>
</dbReference>
<evidence type="ECO:0000313" key="11">
    <source>
        <dbReference type="Proteomes" id="UP000037751"/>
    </source>
</evidence>
<evidence type="ECO:0000256" key="8">
    <source>
        <dbReference type="SAM" id="MobiDB-lite"/>
    </source>
</evidence>
<keyword evidence="4 6" id="KW-0347">Helicase</keyword>
<evidence type="ECO:0000256" key="3">
    <source>
        <dbReference type="ARBA" id="ARBA00022801"/>
    </source>
</evidence>
<dbReference type="PROSITE" id="PS51198">
    <property type="entry name" value="UVRD_HELICASE_ATP_BIND"/>
    <property type="match status" value="1"/>
</dbReference>
<dbReference type="RefSeq" id="XP_017993299.1">
    <property type="nucleotide sequence ID" value="XM_018136657.1"/>
</dbReference>
<feature type="compositionally biased region" description="Low complexity" evidence="8">
    <location>
        <begin position="705"/>
        <end position="721"/>
    </location>
</feature>